<dbReference type="SUPFAM" id="SSF53098">
    <property type="entry name" value="Ribonuclease H-like"/>
    <property type="match status" value="1"/>
</dbReference>
<evidence type="ECO:0000259" key="7">
    <source>
        <dbReference type="SMART" id="SM00479"/>
    </source>
</evidence>
<dbReference type="SMART" id="SM00479">
    <property type="entry name" value="EXOIII"/>
    <property type="match status" value="1"/>
</dbReference>
<comment type="subcellular location">
    <subcellularLocation>
        <location evidence="1">Nucleus</location>
    </subcellularLocation>
</comment>
<accession>A0A9D4V779</accession>
<keyword evidence="6" id="KW-0539">Nucleus</keyword>
<dbReference type="InterPro" id="IPR012337">
    <property type="entry name" value="RNaseH-like_sf"/>
</dbReference>
<dbReference type="Gene3D" id="3.30.420.10">
    <property type="entry name" value="Ribonuclease H-like superfamily/Ribonuclease H"/>
    <property type="match status" value="1"/>
</dbReference>
<keyword evidence="3" id="KW-0540">Nuclease</keyword>
<dbReference type="GO" id="GO:0003676">
    <property type="term" value="F:nucleic acid binding"/>
    <property type="evidence" value="ECO:0007669"/>
    <property type="project" value="InterPro"/>
</dbReference>
<keyword evidence="5" id="KW-0269">Exonuclease</keyword>
<dbReference type="Pfam" id="PF00929">
    <property type="entry name" value="RNase_T"/>
    <property type="match status" value="1"/>
</dbReference>
<dbReference type="CDD" id="cd06145">
    <property type="entry name" value="REX1_like"/>
    <property type="match status" value="1"/>
</dbReference>
<dbReference type="InterPro" id="IPR013520">
    <property type="entry name" value="Ribonucl_H"/>
</dbReference>
<dbReference type="AlphaFoldDB" id="A0A9D4V779"/>
<dbReference type="InterPro" id="IPR047021">
    <property type="entry name" value="REXO1/3/4-like"/>
</dbReference>
<evidence type="ECO:0000256" key="2">
    <source>
        <dbReference type="ARBA" id="ARBA00006357"/>
    </source>
</evidence>
<dbReference type="Proteomes" id="UP000886520">
    <property type="component" value="Chromosome 4"/>
</dbReference>
<evidence type="ECO:0000256" key="6">
    <source>
        <dbReference type="ARBA" id="ARBA00023242"/>
    </source>
</evidence>
<keyword evidence="9" id="KW-1185">Reference proteome</keyword>
<dbReference type="PANTHER" id="PTHR12801">
    <property type="entry name" value="RNA EXONUCLEASE REXO1 / RECO3 FAMILY MEMBER-RELATED"/>
    <property type="match status" value="1"/>
</dbReference>
<name>A0A9D4V779_ADICA</name>
<dbReference type="InterPro" id="IPR036397">
    <property type="entry name" value="RNaseH_sf"/>
</dbReference>
<protein>
    <recommendedName>
        <fullName evidence="7">Exonuclease domain-containing protein</fullName>
    </recommendedName>
</protein>
<organism evidence="8 9">
    <name type="scientific">Adiantum capillus-veneris</name>
    <name type="common">Maidenhair fern</name>
    <dbReference type="NCBI Taxonomy" id="13818"/>
    <lineage>
        <taxon>Eukaryota</taxon>
        <taxon>Viridiplantae</taxon>
        <taxon>Streptophyta</taxon>
        <taxon>Embryophyta</taxon>
        <taxon>Tracheophyta</taxon>
        <taxon>Polypodiopsida</taxon>
        <taxon>Polypodiidae</taxon>
        <taxon>Polypodiales</taxon>
        <taxon>Pteridineae</taxon>
        <taxon>Pteridaceae</taxon>
        <taxon>Vittarioideae</taxon>
        <taxon>Adiantum</taxon>
    </lineage>
</organism>
<feature type="domain" description="Exonuclease" evidence="7">
    <location>
        <begin position="146"/>
        <end position="307"/>
    </location>
</feature>
<dbReference type="PANTHER" id="PTHR12801:SF115">
    <property type="entry name" value="FI18136P1-RELATED"/>
    <property type="match status" value="1"/>
</dbReference>
<dbReference type="InterPro" id="IPR034922">
    <property type="entry name" value="REX1-like_exo"/>
</dbReference>
<dbReference type="OrthoDB" id="16516at2759"/>
<reference evidence="8" key="1">
    <citation type="submission" date="2021-01" db="EMBL/GenBank/DDBJ databases">
        <title>Adiantum capillus-veneris genome.</title>
        <authorList>
            <person name="Fang Y."/>
            <person name="Liao Q."/>
        </authorList>
    </citation>
    <scope>NUCLEOTIDE SEQUENCE</scope>
    <source>
        <strain evidence="8">H3</strain>
        <tissue evidence="8">Leaf</tissue>
    </source>
</reference>
<comment type="similarity">
    <text evidence="2">Belongs to the REXO1/REXO3 family.</text>
</comment>
<sequence>MGGRKLDDFTEKDTEVLVRIVKSAQARSVKGSKGEWKDFLKSSKQLRVGPSDPAKRPWSTLVEFVHTFTDDADIQMVKQIRASEMRHKRLEALESGGLWRNSPEQELVRQTYQHRRYKEYYTFPSFDKGWVLTDSKKAEGQSVTEHMISLDCEMVDCDNKTKGLVRVCAIDAEYKLLVDMLVKPERPVIDYLTPITGISEADLTDVTCSFYEAQTAVLKLLNSDTILVGHSLHNDLKALKIDHPRLIDTSFLFQFRNKPDCYNAGLNSLCKAILGYEFREDGKPHDCVIDATIPMRIVHHVLKHGIEGSIDIPAKMLDEGQLCKLYFHGIPPPVSVHDLQKLIPHDCPCDLDDISWSNVKYGTTYAVFRNIDDANKTFERLKGPVGEDSFGRPQKTVMVTVQSKKKKAQRILVRIMVLYLQRGGKYLRMLSLLIRKPHVLVATMLKRSQF</sequence>
<proteinExistence type="inferred from homology"/>
<evidence type="ECO:0000256" key="5">
    <source>
        <dbReference type="ARBA" id="ARBA00022839"/>
    </source>
</evidence>
<dbReference type="GO" id="GO:0004527">
    <property type="term" value="F:exonuclease activity"/>
    <property type="evidence" value="ECO:0007669"/>
    <property type="project" value="UniProtKB-KW"/>
</dbReference>
<comment type="caution">
    <text evidence="8">The sequence shown here is derived from an EMBL/GenBank/DDBJ whole genome shotgun (WGS) entry which is preliminary data.</text>
</comment>
<gene>
    <name evidence="8" type="ORF">GOP47_0003739</name>
</gene>
<evidence type="ECO:0000256" key="3">
    <source>
        <dbReference type="ARBA" id="ARBA00022722"/>
    </source>
</evidence>
<evidence type="ECO:0000313" key="8">
    <source>
        <dbReference type="EMBL" id="KAI5080556.1"/>
    </source>
</evidence>
<evidence type="ECO:0000313" key="9">
    <source>
        <dbReference type="Proteomes" id="UP000886520"/>
    </source>
</evidence>
<dbReference type="EMBL" id="JABFUD020000004">
    <property type="protein sequence ID" value="KAI5080556.1"/>
    <property type="molecule type" value="Genomic_DNA"/>
</dbReference>
<keyword evidence="4" id="KW-0378">Hydrolase</keyword>
<dbReference type="GO" id="GO:0005634">
    <property type="term" value="C:nucleus"/>
    <property type="evidence" value="ECO:0007669"/>
    <property type="project" value="UniProtKB-SubCell"/>
</dbReference>
<evidence type="ECO:0000256" key="1">
    <source>
        <dbReference type="ARBA" id="ARBA00004123"/>
    </source>
</evidence>
<evidence type="ECO:0000256" key="4">
    <source>
        <dbReference type="ARBA" id="ARBA00022801"/>
    </source>
</evidence>